<name>A0AB39XUU1_9ACTN</name>
<accession>A0AB39XUU1</accession>
<dbReference type="RefSeq" id="WP_369776306.1">
    <property type="nucleotide sequence ID" value="NZ_CP165727.1"/>
</dbReference>
<protein>
    <submittedName>
        <fullName evidence="2">Uncharacterized protein</fullName>
    </submittedName>
</protein>
<organism evidence="2">
    <name type="scientific">Streptomyces sp. R33</name>
    <dbReference type="NCBI Taxonomy" id="3238629"/>
    <lineage>
        <taxon>Bacteria</taxon>
        <taxon>Bacillati</taxon>
        <taxon>Actinomycetota</taxon>
        <taxon>Actinomycetes</taxon>
        <taxon>Kitasatosporales</taxon>
        <taxon>Streptomycetaceae</taxon>
        <taxon>Streptomyces</taxon>
    </lineage>
</organism>
<reference evidence="2" key="1">
    <citation type="submission" date="2024-08" db="EMBL/GenBank/DDBJ databases">
        <authorList>
            <person name="Yu S.T."/>
        </authorList>
    </citation>
    <scope>NUCLEOTIDE SEQUENCE</scope>
    <source>
        <strain evidence="2">R33</strain>
    </source>
</reference>
<sequence>MAYKGDGSACGSWVARASASSRRAMARRSSTASASASSASTRSASSLELFDPNLRSRLACIQHPVAEAIDDLRVIPTDVTA</sequence>
<dbReference type="AlphaFoldDB" id="A0AB39XUU1"/>
<dbReference type="EMBL" id="CP165727">
    <property type="protein sequence ID" value="XDV61532.1"/>
    <property type="molecule type" value="Genomic_DNA"/>
</dbReference>
<evidence type="ECO:0000256" key="1">
    <source>
        <dbReference type="SAM" id="MobiDB-lite"/>
    </source>
</evidence>
<gene>
    <name evidence="2" type="ORF">AB5J51_00230</name>
</gene>
<feature type="region of interest" description="Disordered" evidence="1">
    <location>
        <begin position="21"/>
        <end position="46"/>
    </location>
</feature>
<proteinExistence type="predicted"/>
<evidence type="ECO:0000313" key="2">
    <source>
        <dbReference type="EMBL" id="XDV61532.1"/>
    </source>
</evidence>